<dbReference type="GO" id="GO:0016042">
    <property type="term" value="P:lipid catabolic process"/>
    <property type="evidence" value="ECO:0007669"/>
    <property type="project" value="UniProtKB-KW"/>
</dbReference>
<feature type="compositionally biased region" description="Acidic residues" evidence="5">
    <location>
        <begin position="524"/>
        <end position="536"/>
    </location>
</feature>
<dbReference type="SUPFAM" id="SSF51695">
    <property type="entry name" value="PLC-like phosphodiesterases"/>
    <property type="match status" value="1"/>
</dbReference>
<feature type="compositionally biased region" description="Polar residues" evidence="5">
    <location>
        <begin position="1056"/>
        <end position="1071"/>
    </location>
</feature>
<dbReference type="Pfam" id="PF16457">
    <property type="entry name" value="PH_12"/>
    <property type="match status" value="1"/>
</dbReference>
<dbReference type="GO" id="GO:0032228">
    <property type="term" value="P:regulation of synaptic transmission, GABAergic"/>
    <property type="evidence" value="ECO:0007669"/>
    <property type="project" value="TreeGrafter"/>
</dbReference>
<dbReference type="PANTHER" id="PTHR10336">
    <property type="entry name" value="PHOSPHOINOSITIDE-SPECIFIC PHOSPHOLIPASE C FAMILY PROTEIN"/>
    <property type="match status" value="1"/>
</dbReference>
<proteinExistence type="predicted"/>
<dbReference type="GO" id="GO:0051209">
    <property type="term" value="P:release of sequestered calcium ion into cytosol"/>
    <property type="evidence" value="ECO:0007669"/>
    <property type="project" value="TreeGrafter"/>
</dbReference>
<dbReference type="SUPFAM" id="SSF50729">
    <property type="entry name" value="PH domain-like"/>
    <property type="match status" value="1"/>
</dbReference>
<dbReference type="PROSITE" id="PS50007">
    <property type="entry name" value="PIPLC_X_DOMAIN"/>
    <property type="match status" value="1"/>
</dbReference>
<dbReference type="Pfam" id="PF00168">
    <property type="entry name" value="C2"/>
    <property type="match status" value="1"/>
</dbReference>
<dbReference type="GO" id="GO:0004435">
    <property type="term" value="F:phosphatidylinositol-4,5-bisphosphate phospholipase C activity"/>
    <property type="evidence" value="ECO:0007669"/>
    <property type="project" value="UniProtKB-EC"/>
</dbReference>
<dbReference type="CDD" id="cd16206">
    <property type="entry name" value="EFh_PRIP"/>
    <property type="match status" value="1"/>
</dbReference>
<evidence type="ECO:0000256" key="1">
    <source>
        <dbReference type="ARBA" id="ARBA00004496"/>
    </source>
</evidence>
<dbReference type="SMART" id="SM00148">
    <property type="entry name" value="PLCXc"/>
    <property type="match status" value="1"/>
</dbReference>
<feature type="domain" description="C2" evidence="7">
    <location>
        <begin position="669"/>
        <end position="799"/>
    </location>
</feature>
<dbReference type="FunFam" id="1.10.238.10:FF:000005">
    <property type="entry name" value="Phosphoinositide phospholipase C"/>
    <property type="match status" value="1"/>
</dbReference>
<dbReference type="PANTHER" id="PTHR10336:SF196">
    <property type="entry name" value="PHOSPHOINOSITIDE PHOSPHOLIPASE C"/>
    <property type="match status" value="1"/>
</dbReference>
<dbReference type="SUPFAM" id="SSF47473">
    <property type="entry name" value="EF-hand"/>
    <property type="match status" value="1"/>
</dbReference>
<comment type="caution">
    <text evidence="9">The sequence shown here is derived from an EMBL/GenBank/DDBJ whole genome shotgun (WGS) entry which is preliminary data.</text>
</comment>
<evidence type="ECO:0000256" key="2">
    <source>
        <dbReference type="ARBA" id="ARBA00022490"/>
    </source>
</evidence>
<dbReference type="CDD" id="cd00275">
    <property type="entry name" value="C2_PLC_like"/>
    <property type="match status" value="1"/>
</dbReference>
<dbReference type="InterPro" id="IPR035892">
    <property type="entry name" value="C2_domain_sf"/>
</dbReference>
<accession>A0AAW0TPB2</accession>
<evidence type="ECO:0000256" key="5">
    <source>
        <dbReference type="SAM" id="MobiDB-lite"/>
    </source>
</evidence>
<gene>
    <name evidence="9" type="ORF">O3P69_008904</name>
</gene>
<dbReference type="GO" id="GO:0007214">
    <property type="term" value="P:gamma-aminobutyric acid signaling pathway"/>
    <property type="evidence" value="ECO:0007669"/>
    <property type="project" value="TreeGrafter"/>
</dbReference>
<dbReference type="EC" id="3.1.4.11" evidence="4"/>
<feature type="region of interest" description="Disordered" evidence="5">
    <location>
        <begin position="1056"/>
        <end position="1094"/>
    </location>
</feature>
<dbReference type="InterPro" id="IPR011993">
    <property type="entry name" value="PH-like_dom_sf"/>
</dbReference>
<comment type="catalytic activity">
    <reaction evidence="4">
        <text>a 1,2-diacyl-sn-glycero-3-phospho-(1D-myo-inositol-4,5-bisphosphate) + H2O = 1D-myo-inositol 1,4,5-trisphosphate + a 1,2-diacyl-sn-glycerol + H(+)</text>
        <dbReference type="Rhea" id="RHEA:33179"/>
        <dbReference type="ChEBI" id="CHEBI:15377"/>
        <dbReference type="ChEBI" id="CHEBI:15378"/>
        <dbReference type="ChEBI" id="CHEBI:17815"/>
        <dbReference type="ChEBI" id="CHEBI:58456"/>
        <dbReference type="ChEBI" id="CHEBI:203600"/>
        <dbReference type="EC" id="3.1.4.11"/>
    </reaction>
</comment>
<dbReference type="SMART" id="SM00239">
    <property type="entry name" value="C2"/>
    <property type="match status" value="1"/>
</dbReference>
<organism evidence="9 10">
    <name type="scientific">Scylla paramamosain</name>
    <name type="common">Mud crab</name>
    <dbReference type="NCBI Taxonomy" id="85552"/>
    <lineage>
        <taxon>Eukaryota</taxon>
        <taxon>Metazoa</taxon>
        <taxon>Ecdysozoa</taxon>
        <taxon>Arthropoda</taxon>
        <taxon>Crustacea</taxon>
        <taxon>Multicrustacea</taxon>
        <taxon>Malacostraca</taxon>
        <taxon>Eumalacostraca</taxon>
        <taxon>Eucarida</taxon>
        <taxon>Decapoda</taxon>
        <taxon>Pleocyemata</taxon>
        <taxon>Brachyura</taxon>
        <taxon>Eubrachyura</taxon>
        <taxon>Portunoidea</taxon>
        <taxon>Portunidae</taxon>
        <taxon>Portuninae</taxon>
        <taxon>Scylla</taxon>
    </lineage>
</organism>
<evidence type="ECO:0000259" key="6">
    <source>
        <dbReference type="PROSITE" id="PS50003"/>
    </source>
</evidence>
<dbReference type="PROSITE" id="PS50008">
    <property type="entry name" value="PIPLC_Y_DOMAIN"/>
    <property type="match status" value="1"/>
</dbReference>
<dbReference type="InterPro" id="IPR000008">
    <property type="entry name" value="C2_dom"/>
</dbReference>
<dbReference type="InterPro" id="IPR017946">
    <property type="entry name" value="PLC-like_Pdiesterase_TIM-brl"/>
</dbReference>
<dbReference type="GO" id="GO:0005737">
    <property type="term" value="C:cytoplasm"/>
    <property type="evidence" value="ECO:0007669"/>
    <property type="project" value="UniProtKB-SubCell"/>
</dbReference>
<dbReference type="SUPFAM" id="SSF49562">
    <property type="entry name" value="C2 domain (Calcium/lipid-binding domain, CaLB)"/>
    <property type="match status" value="1"/>
</dbReference>
<evidence type="ECO:0000313" key="10">
    <source>
        <dbReference type="Proteomes" id="UP001487740"/>
    </source>
</evidence>
<dbReference type="InterPro" id="IPR001192">
    <property type="entry name" value="PI-PLC_fam"/>
</dbReference>
<keyword evidence="4" id="KW-0378">Hydrolase</keyword>
<dbReference type="InterPro" id="IPR000909">
    <property type="entry name" value="PLipase_C_PInositol-sp_X_dom"/>
</dbReference>
<keyword evidence="4" id="KW-0443">Lipid metabolism</keyword>
<keyword evidence="2" id="KW-0963">Cytoplasm</keyword>
<dbReference type="PROSITE" id="PS50003">
    <property type="entry name" value="PH_DOMAIN"/>
    <property type="match status" value="1"/>
</dbReference>
<evidence type="ECO:0000256" key="3">
    <source>
        <dbReference type="ARBA" id="ARBA00023224"/>
    </source>
</evidence>
<feature type="domain" description="PI-PLC Y-box" evidence="8">
    <location>
        <begin position="560"/>
        <end position="669"/>
    </location>
</feature>
<evidence type="ECO:0000256" key="4">
    <source>
        <dbReference type="RuleBase" id="RU361133"/>
    </source>
</evidence>
<evidence type="ECO:0000313" key="9">
    <source>
        <dbReference type="EMBL" id="KAK8389519.1"/>
    </source>
</evidence>
<keyword evidence="3" id="KW-0807">Transducer</keyword>
<dbReference type="PRINTS" id="PR00390">
    <property type="entry name" value="PHPHLIPASEC"/>
</dbReference>
<protein>
    <recommendedName>
        <fullName evidence="4">Phosphoinositide phospholipase C</fullName>
        <ecNumber evidence="4">3.1.4.11</ecNumber>
    </recommendedName>
</protein>
<feature type="compositionally biased region" description="Low complexity" evidence="5">
    <location>
        <begin position="1083"/>
        <end position="1093"/>
    </location>
</feature>
<evidence type="ECO:0000259" key="7">
    <source>
        <dbReference type="PROSITE" id="PS50004"/>
    </source>
</evidence>
<dbReference type="Gene3D" id="2.60.40.150">
    <property type="entry name" value="C2 domain"/>
    <property type="match status" value="1"/>
</dbReference>
<dbReference type="Pfam" id="PF00387">
    <property type="entry name" value="PI-PLC-Y"/>
    <property type="match status" value="1"/>
</dbReference>
<dbReference type="GO" id="GO:0046488">
    <property type="term" value="P:phosphatidylinositol metabolic process"/>
    <property type="evidence" value="ECO:0007669"/>
    <property type="project" value="TreeGrafter"/>
</dbReference>
<evidence type="ECO:0000259" key="8">
    <source>
        <dbReference type="PROSITE" id="PS50008"/>
    </source>
</evidence>
<reference evidence="9 10" key="1">
    <citation type="submission" date="2023-03" db="EMBL/GenBank/DDBJ databases">
        <title>High-quality genome of Scylla paramamosain provides insights in environmental adaptation.</title>
        <authorList>
            <person name="Zhang L."/>
        </authorList>
    </citation>
    <scope>NUCLEOTIDE SEQUENCE [LARGE SCALE GENOMIC DNA]</scope>
    <source>
        <strain evidence="9">LZ_2023a</strain>
        <tissue evidence="9">Muscle</tissue>
    </source>
</reference>
<dbReference type="GO" id="GO:0048015">
    <property type="term" value="P:phosphatidylinositol-mediated signaling"/>
    <property type="evidence" value="ECO:0007669"/>
    <property type="project" value="TreeGrafter"/>
</dbReference>
<name>A0AAW0TPB2_SCYPA</name>
<dbReference type="InterPro" id="IPR001849">
    <property type="entry name" value="PH_domain"/>
</dbReference>
<dbReference type="Pfam" id="PF00388">
    <property type="entry name" value="PI-PLC-X"/>
    <property type="match status" value="1"/>
</dbReference>
<dbReference type="Gene3D" id="1.10.238.10">
    <property type="entry name" value="EF-hand"/>
    <property type="match status" value="1"/>
</dbReference>
<dbReference type="InterPro" id="IPR011992">
    <property type="entry name" value="EF-hand-dom_pair"/>
</dbReference>
<feature type="region of interest" description="Disordered" evidence="5">
    <location>
        <begin position="1"/>
        <end position="61"/>
    </location>
</feature>
<keyword evidence="10" id="KW-1185">Reference proteome</keyword>
<feature type="compositionally biased region" description="Basic and acidic residues" evidence="5">
    <location>
        <begin position="17"/>
        <end position="27"/>
    </location>
</feature>
<dbReference type="AlphaFoldDB" id="A0AAW0TPB2"/>
<dbReference type="InterPro" id="IPR001711">
    <property type="entry name" value="PLipase_C_Pinositol-sp_Y"/>
</dbReference>
<dbReference type="EMBL" id="JARAKH010000027">
    <property type="protein sequence ID" value="KAK8389519.1"/>
    <property type="molecule type" value="Genomic_DNA"/>
</dbReference>
<dbReference type="FunFam" id="2.30.29.30:FF:000025">
    <property type="entry name" value="Phosphoinositide phospholipase C"/>
    <property type="match status" value="1"/>
</dbReference>
<feature type="domain" description="PH" evidence="6">
    <location>
        <begin position="109"/>
        <end position="199"/>
    </location>
</feature>
<dbReference type="PROSITE" id="PS50004">
    <property type="entry name" value="C2"/>
    <property type="match status" value="1"/>
</dbReference>
<feature type="region of interest" description="Disordered" evidence="5">
    <location>
        <begin position="524"/>
        <end position="544"/>
    </location>
</feature>
<sequence>MGDSSRSPTPEAGGGGDGERLHTDRNGRAGSPGEELPRSPSPCYRRYSDSTPTRSPSPLLLADGYDELETRSSRKTKSVSFHSHTNWKSDRKIQSAYDCLQANSRQYHRFFRLLDDLSAIRWTPTTKKTSKAQLMIEQIKEIRTGRNCESLRNKDFPAHYNEERIFSILYGDSYESLDLIAHSPEEASIWVTGLNALIGASKATPDAVEDRQTLREMWLKEMFEKASKNNSGGFIDQTTCIKLIKRLDSHVALVRVRQKLQEYDMGKTDGCRGRIDSQEFIDMFKEIATRPEIYFLLIRYANKDYLTLEDFHLFLEGEQGMAGLTTEKVIETIEKYEPAPEARKNRQMLIDGFTRYLMSEECDLFDPAHRTVCQDMGQPLVHYFVSTSHNTYLLEDQLKGPSSVDGYIRVLACGCRCVKVDVWDGQEEPLVYHGNTLTSKIPFREVIHAIATYAFDFSVYPVVVHLENHCSVKQQKVMARLLKSLLGSYLYVHPPDSPKPLTELSPEDLKYKIILKGKKLAREDQDEGEVSEEDEGGETKRNTNPKKIKLCKELSSLISLQRTRFTDLNTARNKQDVSEMCSLSESTSTKLAHTCPEELVNHNKKFLTRVYPNSSRVDSSNYNPQDFWNAGCQMVALNFQTPGQFMDVYEGRFRANGGCGYLLKPAVMREHISVFSAHSREIIPGVAPQLLKIKVISGQCLPKPRGSTATKASFIDPYVVIQVFGIPADCTEAKTRTVSNDSSFPIFDESFEFQINLPELALVRFVVLDDDFIGDDFVGQCTIPLDCIQTGYRHMRLLSSMGEPIESATLFVHVSISNKKGGGKPQRVKGKKTDKVKADIKPIGLKAADDLFKEASVPLVEAECVQDKVEDAWTELQDECGLEHTANMKQCLRVTISRYMATPDTARLSIQEENGVPFLRSSRPGPLPSHLHRLEIALQKVLLEIHHFLGHEEEFVSALESRLKPCLAMYDSLESHLSSNGIKGKKANRAMENYAWNVRIIRGQLDRLTTLTKKCRMAMEQVESTKTTLDSLNQRERSPLVRERPRLTLANRHNTTDNLTTYGSLGRSPTTPGADCKPKSILKKSNSNLESSSVGYGMQDEGIVTTSWGNGCQAQDDRR</sequence>
<dbReference type="FunFam" id="3.20.20.190:FF:000001">
    <property type="entry name" value="Phosphoinositide phospholipase C"/>
    <property type="match status" value="1"/>
</dbReference>
<dbReference type="Gene3D" id="3.20.20.190">
    <property type="entry name" value="Phosphatidylinositol (PI) phosphodiesterase"/>
    <property type="match status" value="1"/>
</dbReference>
<dbReference type="Pfam" id="PF09279">
    <property type="entry name" value="EF-hand_like"/>
    <property type="match status" value="1"/>
</dbReference>
<keyword evidence="4" id="KW-0442">Lipid degradation</keyword>
<dbReference type="Gene3D" id="2.30.29.30">
    <property type="entry name" value="Pleckstrin-homology domain (PH domain)/Phosphotyrosine-binding domain (PTB)"/>
    <property type="match status" value="1"/>
</dbReference>
<dbReference type="SMART" id="SM00149">
    <property type="entry name" value="PLCYc"/>
    <property type="match status" value="1"/>
</dbReference>
<dbReference type="Proteomes" id="UP001487740">
    <property type="component" value="Unassembled WGS sequence"/>
</dbReference>
<dbReference type="InterPro" id="IPR015359">
    <property type="entry name" value="PLC_EF-hand-like"/>
</dbReference>
<comment type="subcellular location">
    <subcellularLocation>
        <location evidence="1">Cytoplasm</location>
    </subcellularLocation>
</comment>